<evidence type="ECO:0000256" key="1">
    <source>
        <dbReference type="SAM" id="MobiDB-lite"/>
    </source>
</evidence>
<evidence type="ECO:0000313" key="2">
    <source>
        <dbReference type="EMBL" id="MBM2616865.1"/>
    </source>
</evidence>
<gene>
    <name evidence="2" type="ORF">JIG36_14990</name>
</gene>
<feature type="region of interest" description="Disordered" evidence="1">
    <location>
        <begin position="63"/>
        <end position="88"/>
    </location>
</feature>
<sequence>MTARPRPLIAVRLVGPADTVAAHKAHLIEHFQHLYGPTADYRSTTRHGSHQGECRTYLSVTQKETRTMTPEPLQHNENPTSKRQENTR</sequence>
<reference evidence="2 3" key="1">
    <citation type="submission" date="2021-01" db="EMBL/GenBank/DDBJ databases">
        <title>Actinoplanes sp. nov. LDG1-06 isolated from lichen.</title>
        <authorList>
            <person name="Saeng-In P."/>
            <person name="Phongsopitanun W."/>
            <person name="Kanchanasin P."/>
            <person name="Yuki M."/>
            <person name="Kudo T."/>
            <person name="Ohkuma M."/>
            <person name="Tanasupawat S."/>
        </authorList>
    </citation>
    <scope>NUCLEOTIDE SEQUENCE [LARGE SCALE GENOMIC DNA]</scope>
    <source>
        <strain evidence="2 3">LDG1-06</strain>
    </source>
</reference>
<dbReference type="RefSeq" id="WP_203376902.1">
    <property type="nucleotide sequence ID" value="NZ_JAENHP010000004.1"/>
</dbReference>
<accession>A0ABS2AAS5</accession>
<protein>
    <submittedName>
        <fullName evidence="2">Uncharacterized protein</fullName>
    </submittedName>
</protein>
<name>A0ABS2AAS5_9ACTN</name>
<organism evidence="2 3">
    <name type="scientific">Paractinoplanes ovalisporus</name>
    <dbReference type="NCBI Taxonomy" id="2810368"/>
    <lineage>
        <taxon>Bacteria</taxon>
        <taxon>Bacillati</taxon>
        <taxon>Actinomycetota</taxon>
        <taxon>Actinomycetes</taxon>
        <taxon>Micromonosporales</taxon>
        <taxon>Micromonosporaceae</taxon>
        <taxon>Paractinoplanes</taxon>
    </lineage>
</organism>
<dbReference type="Proteomes" id="UP000632138">
    <property type="component" value="Unassembled WGS sequence"/>
</dbReference>
<proteinExistence type="predicted"/>
<dbReference type="EMBL" id="JAENHP010000004">
    <property type="protein sequence ID" value="MBM2616865.1"/>
    <property type="molecule type" value="Genomic_DNA"/>
</dbReference>
<evidence type="ECO:0000313" key="3">
    <source>
        <dbReference type="Proteomes" id="UP000632138"/>
    </source>
</evidence>
<keyword evidence="3" id="KW-1185">Reference proteome</keyword>
<comment type="caution">
    <text evidence="2">The sequence shown here is derived from an EMBL/GenBank/DDBJ whole genome shotgun (WGS) entry which is preliminary data.</text>
</comment>